<name>A0ABD5U9Q7_9EURY</name>
<comment type="caution">
    <text evidence="1">The sequence shown here is derived from an EMBL/GenBank/DDBJ whole genome shotgun (WGS) entry which is preliminary data.</text>
</comment>
<dbReference type="PANTHER" id="PTHR34822">
    <property type="entry name" value="GRPB DOMAIN PROTEIN (AFU_ORTHOLOGUE AFUA_1G01530)"/>
    <property type="match status" value="1"/>
</dbReference>
<dbReference type="SUPFAM" id="SSF81301">
    <property type="entry name" value="Nucleotidyltransferase"/>
    <property type="match status" value="1"/>
</dbReference>
<evidence type="ECO:0000313" key="2">
    <source>
        <dbReference type="Proteomes" id="UP001596406"/>
    </source>
</evidence>
<reference evidence="1 2" key="1">
    <citation type="journal article" date="2019" name="Int. J. Syst. Evol. Microbiol.">
        <title>The Global Catalogue of Microorganisms (GCM) 10K type strain sequencing project: providing services to taxonomists for standard genome sequencing and annotation.</title>
        <authorList>
            <consortium name="The Broad Institute Genomics Platform"/>
            <consortium name="The Broad Institute Genome Sequencing Center for Infectious Disease"/>
            <person name="Wu L."/>
            <person name="Ma J."/>
        </authorList>
    </citation>
    <scope>NUCLEOTIDE SEQUENCE [LARGE SCALE GENOMIC DNA]</scope>
    <source>
        <strain evidence="1 2">PSRA2</strain>
    </source>
</reference>
<keyword evidence="2" id="KW-1185">Reference proteome</keyword>
<dbReference type="PANTHER" id="PTHR34822:SF1">
    <property type="entry name" value="GRPB FAMILY PROTEIN"/>
    <property type="match status" value="1"/>
</dbReference>
<dbReference type="Gene3D" id="3.30.460.10">
    <property type="entry name" value="Beta Polymerase, domain 2"/>
    <property type="match status" value="1"/>
</dbReference>
<dbReference type="AlphaFoldDB" id="A0ABD5U9Q7"/>
<sequence>MNDGRGGAPSLGLARGTVRLEPHDERWHRAFEREAARLRDLLGPRLQRVEHVGSTAVPGLSAKPVLDLSVAVASLAVARACVPRLERAGYQHRPGDPVADRVFLARGPADRRTHYLTLTERGSDTWHDHLAFRDALRDDPETRRAYARLKRHLAARHPTERAAYTDAKSAFVERVLGRVREASY</sequence>
<organism evidence="1 2">
    <name type="scientific">Halomarina ordinaria</name>
    <dbReference type="NCBI Taxonomy" id="3033939"/>
    <lineage>
        <taxon>Archaea</taxon>
        <taxon>Methanobacteriati</taxon>
        <taxon>Methanobacteriota</taxon>
        <taxon>Stenosarchaea group</taxon>
        <taxon>Halobacteria</taxon>
        <taxon>Halobacteriales</taxon>
        <taxon>Natronomonadaceae</taxon>
        <taxon>Halomarina</taxon>
    </lineage>
</organism>
<proteinExistence type="predicted"/>
<dbReference type="Proteomes" id="UP001596406">
    <property type="component" value="Unassembled WGS sequence"/>
</dbReference>
<dbReference type="EMBL" id="JBHSXM010000001">
    <property type="protein sequence ID" value="MFC6837175.1"/>
    <property type="molecule type" value="Genomic_DNA"/>
</dbReference>
<accession>A0ABD5U9Q7</accession>
<dbReference type="InterPro" id="IPR007344">
    <property type="entry name" value="GrpB/CoaE"/>
</dbReference>
<evidence type="ECO:0000313" key="1">
    <source>
        <dbReference type="EMBL" id="MFC6837175.1"/>
    </source>
</evidence>
<dbReference type="RefSeq" id="WP_304448843.1">
    <property type="nucleotide sequence ID" value="NZ_JARRAH010000001.1"/>
</dbReference>
<dbReference type="Pfam" id="PF04229">
    <property type="entry name" value="GrpB"/>
    <property type="match status" value="1"/>
</dbReference>
<protein>
    <submittedName>
        <fullName evidence="1">GrpB family protein</fullName>
    </submittedName>
</protein>
<gene>
    <name evidence="1" type="ORF">ACFQHK_11725</name>
</gene>
<dbReference type="InterPro" id="IPR043519">
    <property type="entry name" value="NT_sf"/>
</dbReference>